<organism evidence="1 2">
    <name type="scientific">Kluyvera georgiana ATCC 51603</name>
    <dbReference type="NCBI Taxonomy" id="1354264"/>
    <lineage>
        <taxon>Bacteria</taxon>
        <taxon>Pseudomonadati</taxon>
        <taxon>Pseudomonadota</taxon>
        <taxon>Gammaproteobacteria</taxon>
        <taxon>Enterobacterales</taxon>
        <taxon>Enterobacteriaceae</taxon>
        <taxon>Kluyvera</taxon>
    </lineage>
</organism>
<comment type="caution">
    <text evidence="1">The sequence shown here is derived from an EMBL/GenBank/DDBJ whole genome shotgun (WGS) entry which is preliminary data.</text>
</comment>
<accession>A0A1B7K541</accession>
<dbReference type="Proteomes" id="UP000078386">
    <property type="component" value="Unassembled WGS sequence"/>
</dbReference>
<dbReference type="EMBL" id="LXEU01000026">
    <property type="protein sequence ID" value="OAT55270.1"/>
    <property type="molecule type" value="Genomic_DNA"/>
</dbReference>
<dbReference type="AlphaFoldDB" id="A0A1B7K541"/>
<proteinExistence type="predicted"/>
<gene>
    <name evidence="1" type="ORF">M989_01187</name>
</gene>
<evidence type="ECO:0000313" key="1">
    <source>
        <dbReference type="EMBL" id="OAT55270.1"/>
    </source>
</evidence>
<sequence length="208" mass="24399">MGSTPDELRFHYHNMAAILVAAKAYFQVYESLDVERENKPNYYYTVADFDDSRLYDNHFKTVIDGMFKLIFIEISCLFEKIKDTNNDTFSLHRFKSLLKDIGRDDLVALIEDKLRPHEEVVLFSLAKRNKTIAHRDVKAFCPDSKIFDKYNITINHIKRLLCDISEVFKHIHIELWKSPDYDIFSSDIIANSTDYVLCSLNTQLKIDT</sequence>
<keyword evidence="2" id="KW-1185">Reference proteome</keyword>
<name>A0A1B7K541_9ENTR</name>
<protein>
    <submittedName>
        <fullName evidence="1">Uncharacterized protein</fullName>
    </submittedName>
</protein>
<evidence type="ECO:0000313" key="2">
    <source>
        <dbReference type="Proteomes" id="UP000078386"/>
    </source>
</evidence>
<reference evidence="1 2" key="1">
    <citation type="submission" date="2016-04" db="EMBL/GenBank/DDBJ databases">
        <title>ATOL: Assembling a taxonomically balanced genome-scale reconstruction of the evolutionary history of the Enterobacteriaceae.</title>
        <authorList>
            <person name="Plunkett G.III."/>
            <person name="Neeno-Eckwall E.C."/>
            <person name="Glasner J.D."/>
            <person name="Perna N.T."/>
        </authorList>
    </citation>
    <scope>NUCLEOTIDE SEQUENCE [LARGE SCALE GENOMIC DNA]</scope>
    <source>
        <strain evidence="1 2">ATCC 51603</strain>
    </source>
</reference>
<dbReference type="PATRIC" id="fig|1354264.4.peg.1236"/>
<dbReference type="RefSeq" id="WP_064543295.1">
    <property type="nucleotide sequence ID" value="NZ_LXEU01000026.1"/>
</dbReference>